<evidence type="ECO:0000313" key="1">
    <source>
        <dbReference type="EMBL" id="GMR51143.1"/>
    </source>
</evidence>
<comment type="caution">
    <text evidence="1">The sequence shown here is derived from an EMBL/GenBank/DDBJ whole genome shotgun (WGS) entry which is preliminary data.</text>
</comment>
<dbReference type="Proteomes" id="UP001328107">
    <property type="component" value="Unassembled WGS sequence"/>
</dbReference>
<keyword evidence="2" id="KW-1185">Reference proteome</keyword>
<evidence type="ECO:0000313" key="2">
    <source>
        <dbReference type="Proteomes" id="UP001328107"/>
    </source>
</evidence>
<accession>A0AAN5CUL4</accession>
<gene>
    <name evidence="1" type="ORF">PMAYCL1PPCAC_21338</name>
</gene>
<name>A0AAN5CUL4_9BILA</name>
<dbReference type="AlphaFoldDB" id="A0AAN5CUL4"/>
<dbReference type="EMBL" id="BTRK01000005">
    <property type="protein sequence ID" value="GMR51143.1"/>
    <property type="molecule type" value="Genomic_DNA"/>
</dbReference>
<sequence>MNPNLAWDPPSFGNLTEIAVSRFSIVGPKLFNGCHSTYRAIYVEAEPKSTVFFDGRVVTRNIMITSNLCVLKVDPLSNKRRDCEICFSTYDIKHVEFIYDEEFTALAPAGWLLSCGNTDSHMCNPYMFPGRPQPKLTTKSCHCLFILRTLSSFERYRECVK</sequence>
<proteinExistence type="predicted"/>
<organism evidence="1 2">
    <name type="scientific">Pristionchus mayeri</name>
    <dbReference type="NCBI Taxonomy" id="1317129"/>
    <lineage>
        <taxon>Eukaryota</taxon>
        <taxon>Metazoa</taxon>
        <taxon>Ecdysozoa</taxon>
        <taxon>Nematoda</taxon>
        <taxon>Chromadorea</taxon>
        <taxon>Rhabditida</taxon>
        <taxon>Rhabditina</taxon>
        <taxon>Diplogasteromorpha</taxon>
        <taxon>Diplogasteroidea</taxon>
        <taxon>Neodiplogasteridae</taxon>
        <taxon>Pristionchus</taxon>
    </lineage>
</organism>
<reference evidence="2" key="1">
    <citation type="submission" date="2022-10" db="EMBL/GenBank/DDBJ databases">
        <title>Genome assembly of Pristionchus species.</title>
        <authorList>
            <person name="Yoshida K."/>
            <person name="Sommer R.J."/>
        </authorList>
    </citation>
    <scope>NUCLEOTIDE SEQUENCE [LARGE SCALE GENOMIC DNA]</scope>
    <source>
        <strain evidence="2">RS5460</strain>
    </source>
</reference>
<protein>
    <submittedName>
        <fullName evidence="1">Uncharacterized protein</fullName>
    </submittedName>
</protein>